<dbReference type="Proteomes" id="UP000298416">
    <property type="component" value="Unassembled WGS sequence"/>
</dbReference>
<dbReference type="InterPro" id="IPR050755">
    <property type="entry name" value="TRAFAC_YlqF/YawG_RiboMat"/>
</dbReference>
<name>A0A8X8VXT3_SALSN</name>
<evidence type="ECO:0008006" key="5">
    <source>
        <dbReference type="Google" id="ProtNLM"/>
    </source>
</evidence>
<proteinExistence type="predicted"/>
<sequence length="290" mass="32771">MYNTRPLRNAGGKILKHDLQSKELPSTQIMPHPRWIPVWYELLINDEVGVCKQDSISLTHNLLVILLASDYESLIRMAEILDAFGEKHGASTSTEGDGNGFRDLVYHTMFEKGQSKRIWGELYKVIDSSDIVIHGSLLAVLRQFSRFKSDKQAISVGFVGYPNVCKVAPIPGETKVWQYITLSKRIFLIDCPGAVYQSNDSEADIVLKGVGWDMISYNRVQVHWEDDKDFLAQLCKLTGKPLKGDKSDYTTAAKMILHDWQRGKIPFFVPPPKEEEQALDEVEVDAVADD</sequence>
<dbReference type="AlphaFoldDB" id="A0A8X8VXT3"/>
<dbReference type="EMBL" id="PNBA02000144">
    <property type="protein sequence ID" value="KAG6384385.1"/>
    <property type="molecule type" value="Genomic_DNA"/>
</dbReference>
<dbReference type="PANTHER" id="PTHR11089">
    <property type="entry name" value="GTP-BINDING PROTEIN-RELATED"/>
    <property type="match status" value="1"/>
</dbReference>
<evidence type="ECO:0000313" key="3">
    <source>
        <dbReference type="EMBL" id="KAG6384385.1"/>
    </source>
</evidence>
<dbReference type="SUPFAM" id="SSF52540">
    <property type="entry name" value="P-loop containing nucleoside triphosphate hydrolases"/>
    <property type="match status" value="1"/>
</dbReference>
<gene>
    <name evidence="3" type="ORF">SASPL_155805</name>
</gene>
<evidence type="ECO:0000313" key="4">
    <source>
        <dbReference type="Proteomes" id="UP000298416"/>
    </source>
</evidence>
<dbReference type="InterPro" id="IPR023179">
    <property type="entry name" value="GTP-bd_ortho_bundle_sf"/>
</dbReference>
<evidence type="ECO:0000256" key="1">
    <source>
        <dbReference type="ARBA" id="ARBA00022741"/>
    </source>
</evidence>
<comment type="caution">
    <text evidence="3">The sequence shown here is derived from an EMBL/GenBank/DDBJ whole genome shotgun (WGS) entry which is preliminary data.</text>
</comment>
<dbReference type="GO" id="GO:0005730">
    <property type="term" value="C:nucleolus"/>
    <property type="evidence" value="ECO:0007669"/>
    <property type="project" value="TreeGrafter"/>
</dbReference>
<dbReference type="InterPro" id="IPR027417">
    <property type="entry name" value="P-loop_NTPase"/>
</dbReference>
<evidence type="ECO:0000256" key="2">
    <source>
        <dbReference type="ARBA" id="ARBA00023134"/>
    </source>
</evidence>
<keyword evidence="1" id="KW-0547">Nucleotide-binding</keyword>
<reference evidence="3" key="2">
    <citation type="submission" date="2020-08" db="EMBL/GenBank/DDBJ databases">
        <title>Plant Genome Project.</title>
        <authorList>
            <person name="Zhang R.-G."/>
        </authorList>
    </citation>
    <scope>NUCLEOTIDE SEQUENCE</scope>
    <source>
        <strain evidence="3">Huo1</strain>
        <tissue evidence="3">Leaf</tissue>
    </source>
</reference>
<dbReference type="Gene3D" id="3.40.50.300">
    <property type="entry name" value="P-loop containing nucleotide triphosphate hydrolases"/>
    <property type="match status" value="1"/>
</dbReference>
<dbReference type="Gene3D" id="1.10.1580.10">
    <property type="match status" value="1"/>
</dbReference>
<protein>
    <recommendedName>
        <fullName evidence="5">Nuclear GTP-binding protein</fullName>
    </recommendedName>
</protein>
<accession>A0A8X8VXT3</accession>
<keyword evidence="4" id="KW-1185">Reference proteome</keyword>
<reference evidence="3" key="1">
    <citation type="submission" date="2018-01" db="EMBL/GenBank/DDBJ databases">
        <authorList>
            <person name="Mao J.F."/>
        </authorList>
    </citation>
    <scope>NUCLEOTIDE SEQUENCE</scope>
    <source>
        <strain evidence="3">Huo1</strain>
        <tissue evidence="3">Leaf</tissue>
    </source>
</reference>
<dbReference type="GO" id="GO:0005525">
    <property type="term" value="F:GTP binding"/>
    <property type="evidence" value="ECO:0007669"/>
    <property type="project" value="UniProtKB-KW"/>
</dbReference>
<organism evidence="3">
    <name type="scientific">Salvia splendens</name>
    <name type="common">Scarlet sage</name>
    <dbReference type="NCBI Taxonomy" id="180675"/>
    <lineage>
        <taxon>Eukaryota</taxon>
        <taxon>Viridiplantae</taxon>
        <taxon>Streptophyta</taxon>
        <taxon>Embryophyta</taxon>
        <taxon>Tracheophyta</taxon>
        <taxon>Spermatophyta</taxon>
        <taxon>Magnoliopsida</taxon>
        <taxon>eudicotyledons</taxon>
        <taxon>Gunneridae</taxon>
        <taxon>Pentapetalae</taxon>
        <taxon>asterids</taxon>
        <taxon>lamiids</taxon>
        <taxon>Lamiales</taxon>
        <taxon>Lamiaceae</taxon>
        <taxon>Nepetoideae</taxon>
        <taxon>Mentheae</taxon>
        <taxon>Salviinae</taxon>
        <taxon>Salvia</taxon>
        <taxon>Salvia subgen. Calosphace</taxon>
        <taxon>core Calosphace</taxon>
    </lineage>
</organism>
<dbReference type="PANTHER" id="PTHR11089:SF9">
    <property type="entry name" value="NUCLEOLAR GTP-BINDING PROTEIN 2"/>
    <property type="match status" value="1"/>
</dbReference>
<keyword evidence="2" id="KW-0342">GTP-binding</keyword>